<dbReference type="RefSeq" id="WP_354555542.1">
    <property type="nucleotide sequence ID" value="NZ_JBEPMB010000001.1"/>
</dbReference>
<comment type="caution">
    <text evidence="8">The sequence shown here is derived from an EMBL/GenBank/DDBJ whole genome shotgun (WGS) entry which is preliminary data.</text>
</comment>
<dbReference type="PANTHER" id="PTHR43531:SF11">
    <property type="entry name" value="METHYL-ACCEPTING CHEMOTAXIS PROTEIN 3"/>
    <property type="match status" value="1"/>
</dbReference>
<dbReference type="PROSITE" id="PS50111">
    <property type="entry name" value="CHEMOTAXIS_TRANSDUC_2"/>
    <property type="match status" value="1"/>
</dbReference>
<comment type="similarity">
    <text evidence="2">Belongs to the methyl-accepting chemotaxis (MCP) protein family.</text>
</comment>
<evidence type="ECO:0000313" key="8">
    <source>
        <dbReference type="EMBL" id="MET3613043.1"/>
    </source>
</evidence>
<evidence type="ECO:0000259" key="6">
    <source>
        <dbReference type="PROSITE" id="PS50111"/>
    </source>
</evidence>
<dbReference type="SMART" id="SM00283">
    <property type="entry name" value="MA"/>
    <property type="match status" value="1"/>
</dbReference>
<proteinExistence type="inferred from homology"/>
<keyword evidence="5" id="KW-0812">Transmembrane</keyword>
<feature type="compositionally biased region" description="Basic and acidic residues" evidence="4">
    <location>
        <begin position="265"/>
        <end position="282"/>
    </location>
</feature>
<protein>
    <submittedName>
        <fullName evidence="8">Methyl-accepting chemotaxis protein</fullName>
    </submittedName>
</protein>
<feature type="domain" description="Methyl-accepting transducer" evidence="6">
    <location>
        <begin position="348"/>
        <end position="577"/>
    </location>
</feature>
<evidence type="ECO:0000256" key="2">
    <source>
        <dbReference type="ARBA" id="ARBA00029447"/>
    </source>
</evidence>
<evidence type="ECO:0000256" key="5">
    <source>
        <dbReference type="SAM" id="Phobius"/>
    </source>
</evidence>
<feature type="region of interest" description="Disordered" evidence="4">
    <location>
        <begin position="265"/>
        <end position="286"/>
    </location>
</feature>
<dbReference type="Gene3D" id="1.10.287.950">
    <property type="entry name" value="Methyl-accepting chemotaxis protein"/>
    <property type="match status" value="1"/>
</dbReference>
<dbReference type="PRINTS" id="PR00260">
    <property type="entry name" value="CHEMTRNSDUCR"/>
</dbReference>
<accession>A0ABV2IX92</accession>
<dbReference type="Gene3D" id="6.10.340.10">
    <property type="match status" value="1"/>
</dbReference>
<dbReference type="SMART" id="SM00304">
    <property type="entry name" value="HAMP"/>
    <property type="match status" value="2"/>
</dbReference>
<dbReference type="PANTHER" id="PTHR43531">
    <property type="entry name" value="PROTEIN ICFG"/>
    <property type="match status" value="1"/>
</dbReference>
<dbReference type="PROSITE" id="PS50885">
    <property type="entry name" value="HAMP"/>
    <property type="match status" value="2"/>
</dbReference>
<organism evidence="8 9">
    <name type="scientific">Rhizobium aquaticum</name>
    <dbReference type="NCBI Taxonomy" id="1549636"/>
    <lineage>
        <taxon>Bacteria</taxon>
        <taxon>Pseudomonadati</taxon>
        <taxon>Pseudomonadota</taxon>
        <taxon>Alphaproteobacteria</taxon>
        <taxon>Hyphomicrobiales</taxon>
        <taxon>Rhizobiaceae</taxon>
        <taxon>Rhizobium/Agrobacterium group</taxon>
        <taxon>Rhizobium</taxon>
    </lineage>
</organism>
<evidence type="ECO:0000313" key="9">
    <source>
        <dbReference type="Proteomes" id="UP001549047"/>
    </source>
</evidence>
<sequence>MRVTISRLLNIFGATVAVGLVAATAIQTYTIYELKIGGPEFHQLENGNNLVADVLPPPLYEINAYAIATEAMYHDELRVQAPARLKKLEKDFLDRKDYWAASDLKESLKKELASEVIPTAEAFWKAVDEKVVPAYASKDPEVQMAAMDALKEAFWVHDKAANALIANANDYLKSATEEANALSALLTWVALAAATISMLLFWAGLSIFRRRAIVPLSGMAAYMESLASGDYSKDVPYAGRKDEIGNMSRAVDVFRHAVLDRQAARKADEARRARENEDERQRLAATAAEDARRREVIARLSEGLDKLSAGNLAATIDQPFDPAYEALRERFNGSVSHLAKSFATVQHGATIVRSGSHEITAATLDLARRTEQQAATIEEAAAAIEEITTTVRNSSERAREAARVMEITRVGAEKSATVVNDAIAAMQRITSSSGEIGKIISVIDEIAFQTNLLALNAGVEAARAGEAGKGFAVVAQEVRELAGRSASAAKEIKALIDASATQVNSGVDLVNKTGHALTEIESQIRKVNQIIDEIVTASTEQASAIGGINASISEMDHVTQKNAAMAEETSVACRGLSEEVQTLEGVVNQFIISDGGIARPTARRAA</sequence>
<keyword evidence="1" id="KW-0145">Chemotaxis</keyword>
<feature type="domain" description="HAMP" evidence="7">
    <location>
        <begin position="291"/>
        <end position="343"/>
    </location>
</feature>
<evidence type="ECO:0000256" key="1">
    <source>
        <dbReference type="ARBA" id="ARBA00022500"/>
    </source>
</evidence>
<dbReference type="Proteomes" id="UP001549047">
    <property type="component" value="Unassembled WGS sequence"/>
</dbReference>
<keyword evidence="5" id="KW-0472">Membrane</keyword>
<dbReference type="InterPro" id="IPR004090">
    <property type="entry name" value="Chemotax_Me-accpt_rcpt"/>
</dbReference>
<dbReference type="Pfam" id="PF00015">
    <property type="entry name" value="MCPsignal"/>
    <property type="match status" value="1"/>
</dbReference>
<feature type="domain" description="HAMP" evidence="7">
    <location>
        <begin position="210"/>
        <end position="263"/>
    </location>
</feature>
<keyword evidence="3" id="KW-0807">Transducer</keyword>
<dbReference type="CDD" id="cd06225">
    <property type="entry name" value="HAMP"/>
    <property type="match status" value="1"/>
</dbReference>
<dbReference type="InterPro" id="IPR051310">
    <property type="entry name" value="MCP_chemotaxis"/>
</dbReference>
<name>A0ABV2IX92_9HYPH</name>
<evidence type="ECO:0000256" key="3">
    <source>
        <dbReference type="PROSITE-ProRule" id="PRU00284"/>
    </source>
</evidence>
<evidence type="ECO:0000256" key="4">
    <source>
        <dbReference type="SAM" id="MobiDB-lite"/>
    </source>
</evidence>
<reference evidence="8 9" key="1">
    <citation type="submission" date="2024-06" db="EMBL/GenBank/DDBJ databases">
        <title>Genomic Encyclopedia of Type Strains, Phase IV (KMG-IV): sequencing the most valuable type-strain genomes for metagenomic binning, comparative biology and taxonomic classification.</title>
        <authorList>
            <person name="Goeker M."/>
        </authorList>
    </citation>
    <scope>NUCLEOTIDE SEQUENCE [LARGE SCALE GENOMIC DNA]</scope>
    <source>
        <strain evidence="8 9">DSM 29780</strain>
    </source>
</reference>
<feature type="transmembrane region" description="Helical" evidence="5">
    <location>
        <begin position="185"/>
        <end position="208"/>
    </location>
</feature>
<evidence type="ECO:0000259" key="7">
    <source>
        <dbReference type="PROSITE" id="PS50885"/>
    </source>
</evidence>
<dbReference type="SUPFAM" id="SSF58104">
    <property type="entry name" value="Methyl-accepting chemotaxis protein (MCP) signaling domain"/>
    <property type="match status" value="1"/>
</dbReference>
<dbReference type="Pfam" id="PF00672">
    <property type="entry name" value="HAMP"/>
    <property type="match status" value="1"/>
</dbReference>
<dbReference type="CDD" id="cd11386">
    <property type="entry name" value="MCP_signal"/>
    <property type="match status" value="1"/>
</dbReference>
<dbReference type="EMBL" id="JBEPMB010000001">
    <property type="protein sequence ID" value="MET3613043.1"/>
    <property type="molecule type" value="Genomic_DNA"/>
</dbReference>
<keyword evidence="5" id="KW-1133">Transmembrane helix</keyword>
<dbReference type="InterPro" id="IPR004089">
    <property type="entry name" value="MCPsignal_dom"/>
</dbReference>
<gene>
    <name evidence="8" type="ORF">ABID16_001348</name>
</gene>
<dbReference type="InterPro" id="IPR003660">
    <property type="entry name" value="HAMP_dom"/>
</dbReference>
<keyword evidence="9" id="KW-1185">Reference proteome</keyword>